<evidence type="ECO:0000256" key="5">
    <source>
        <dbReference type="ARBA" id="ARBA00022695"/>
    </source>
</evidence>
<name>A0A9W4WZ54_9GLOM</name>
<dbReference type="PANTHER" id="PTHR19376">
    <property type="entry name" value="DNA-DIRECTED RNA POLYMERASE"/>
    <property type="match status" value="1"/>
</dbReference>
<feature type="non-terminal residue" evidence="9">
    <location>
        <position position="351"/>
    </location>
</feature>
<evidence type="ECO:0000256" key="6">
    <source>
        <dbReference type="ARBA" id="ARBA00023163"/>
    </source>
</evidence>
<dbReference type="InterPro" id="IPR045867">
    <property type="entry name" value="DNA-dir_RpoC_beta_prime"/>
</dbReference>
<evidence type="ECO:0000256" key="1">
    <source>
        <dbReference type="ARBA" id="ARBA00006460"/>
    </source>
</evidence>
<evidence type="ECO:0000313" key="9">
    <source>
        <dbReference type="EMBL" id="CAI2197020.1"/>
    </source>
</evidence>
<dbReference type="Gene3D" id="4.10.860.120">
    <property type="entry name" value="RNA polymerase II, clamp domain"/>
    <property type="match status" value="1"/>
</dbReference>
<dbReference type="Proteomes" id="UP001153678">
    <property type="component" value="Unassembled WGS sequence"/>
</dbReference>
<gene>
    <name evidence="9" type="ORF">FWILDA_LOCUS17868</name>
</gene>
<reference evidence="9" key="1">
    <citation type="submission" date="2022-08" db="EMBL/GenBank/DDBJ databases">
        <authorList>
            <person name="Kallberg Y."/>
            <person name="Tangrot J."/>
            <person name="Rosling A."/>
        </authorList>
    </citation>
    <scope>NUCLEOTIDE SEQUENCE</scope>
    <source>
        <strain evidence="9">Wild A</strain>
    </source>
</reference>
<evidence type="ECO:0000313" key="10">
    <source>
        <dbReference type="Proteomes" id="UP001153678"/>
    </source>
</evidence>
<dbReference type="GO" id="GO:0003899">
    <property type="term" value="F:DNA-directed RNA polymerase activity"/>
    <property type="evidence" value="ECO:0007669"/>
    <property type="project" value="UniProtKB-EC"/>
</dbReference>
<evidence type="ECO:0000256" key="2">
    <source>
        <dbReference type="ARBA" id="ARBA00012418"/>
    </source>
</evidence>
<dbReference type="OrthoDB" id="2226159at2759"/>
<evidence type="ECO:0000256" key="3">
    <source>
        <dbReference type="ARBA" id="ARBA00022478"/>
    </source>
</evidence>
<evidence type="ECO:0000259" key="8">
    <source>
        <dbReference type="Pfam" id="PF04997"/>
    </source>
</evidence>
<keyword evidence="4" id="KW-0808">Transferase</keyword>
<dbReference type="GO" id="GO:0003677">
    <property type="term" value="F:DNA binding"/>
    <property type="evidence" value="ECO:0007669"/>
    <property type="project" value="InterPro"/>
</dbReference>
<dbReference type="PANTHER" id="PTHR19376:SF11">
    <property type="entry name" value="DNA-DIRECTED RNA POLYMERASE I SUBUNIT RPA1"/>
    <property type="match status" value="1"/>
</dbReference>
<dbReference type="FunFam" id="4.10.860.120:FF:000006">
    <property type="entry name" value="DNA-directed RNA polymerase subunit"/>
    <property type="match status" value="1"/>
</dbReference>
<dbReference type="EC" id="2.7.7.6" evidence="2"/>
<evidence type="ECO:0000256" key="4">
    <source>
        <dbReference type="ARBA" id="ARBA00022679"/>
    </source>
</evidence>
<dbReference type="GO" id="GO:0006351">
    <property type="term" value="P:DNA-templated transcription"/>
    <property type="evidence" value="ECO:0007669"/>
    <property type="project" value="InterPro"/>
</dbReference>
<dbReference type="EMBL" id="CAMKVN010015443">
    <property type="protein sequence ID" value="CAI2197020.1"/>
    <property type="molecule type" value="Genomic_DNA"/>
</dbReference>
<comment type="caution">
    <text evidence="9">The sequence shown here is derived from an EMBL/GenBank/DDBJ whole genome shotgun (WGS) entry which is preliminary data.</text>
</comment>
<keyword evidence="10" id="KW-1185">Reference proteome</keyword>
<dbReference type="InterPro" id="IPR044893">
    <property type="entry name" value="RNA_pol_Rpb1_clamp_domain"/>
</dbReference>
<organism evidence="9 10">
    <name type="scientific">Funneliformis geosporum</name>
    <dbReference type="NCBI Taxonomy" id="1117311"/>
    <lineage>
        <taxon>Eukaryota</taxon>
        <taxon>Fungi</taxon>
        <taxon>Fungi incertae sedis</taxon>
        <taxon>Mucoromycota</taxon>
        <taxon>Glomeromycotina</taxon>
        <taxon>Glomeromycetes</taxon>
        <taxon>Glomerales</taxon>
        <taxon>Glomeraceae</taxon>
        <taxon>Funneliformis</taxon>
    </lineage>
</organism>
<keyword evidence="6" id="KW-0804">Transcription</keyword>
<dbReference type="SUPFAM" id="SSF64484">
    <property type="entry name" value="beta and beta-prime subunits of DNA dependent RNA-polymerase"/>
    <property type="match status" value="1"/>
</dbReference>
<sequence>MNITHPLGNEVSKASFSCYTSEEIKKLSVKEIVDPIIFDAVGIPNEGGLYDPALGPFTHSAFCGTCNLDFYRCPGHFGHIELPVPVYNPLFFVHSLALLRSICLECHHFKLNLSLTFQYTAKLKLLKHGLLLESQMVDGIDQFVKMSLKKGDEKHKLTAIIAERKKIILEFLHTCSKIKQCGRCGSFSASFKKEGYSKIFRKQLSIKYQKLQGDHFIKSRKRNSPAEEIISENDEVDNNTTSSKFGNEFITPGALRDHFLKLFVNESELCTMLYCAQGLLSDVMGFRHKSPKAVNANMFFIDVVAVPPTRFRPANIVHDKTMENPQNEHLIRILNARQGFLNYAAKMNECK</sequence>
<dbReference type="AlphaFoldDB" id="A0A9W4WZ54"/>
<evidence type="ECO:0000256" key="7">
    <source>
        <dbReference type="SAM" id="MobiDB-lite"/>
    </source>
</evidence>
<feature type="region of interest" description="Disordered" evidence="7">
    <location>
        <begin position="220"/>
        <end position="242"/>
    </location>
</feature>
<protein>
    <recommendedName>
        <fullName evidence="2">DNA-directed RNA polymerase</fullName>
        <ecNumber evidence="2">2.7.7.6</ecNumber>
    </recommendedName>
</protein>
<keyword evidence="3" id="KW-0240">DNA-directed RNA polymerase</keyword>
<accession>A0A9W4WZ54</accession>
<keyword evidence="5" id="KW-0548">Nucleotidyltransferase</keyword>
<feature type="domain" description="RNA polymerase Rpb1" evidence="8">
    <location>
        <begin position="10"/>
        <end position="197"/>
    </location>
</feature>
<dbReference type="InterPro" id="IPR007080">
    <property type="entry name" value="RNA_pol_Rpb1_1"/>
</dbReference>
<dbReference type="Pfam" id="PF04997">
    <property type="entry name" value="RNA_pol_Rpb1_1"/>
    <property type="match status" value="1"/>
</dbReference>
<dbReference type="GO" id="GO:0005736">
    <property type="term" value="C:RNA polymerase I complex"/>
    <property type="evidence" value="ECO:0007669"/>
    <property type="project" value="TreeGrafter"/>
</dbReference>
<comment type="similarity">
    <text evidence="1">Belongs to the RNA polymerase beta' chain family.</text>
</comment>
<proteinExistence type="inferred from homology"/>